<name>A0A9P6NMA7_9BASI</name>
<dbReference type="GO" id="GO:0006897">
    <property type="term" value="P:endocytosis"/>
    <property type="evidence" value="ECO:0007669"/>
    <property type="project" value="TreeGrafter"/>
</dbReference>
<feature type="compositionally biased region" description="Polar residues" evidence="1">
    <location>
        <begin position="671"/>
        <end position="685"/>
    </location>
</feature>
<comment type="caution">
    <text evidence="3">The sequence shown here is derived from an EMBL/GenBank/DDBJ whole genome shotgun (WGS) entry which is preliminary data.</text>
</comment>
<feature type="compositionally biased region" description="Basic and acidic residues" evidence="1">
    <location>
        <begin position="820"/>
        <end position="829"/>
    </location>
</feature>
<dbReference type="InterPro" id="IPR018556">
    <property type="entry name" value="SPIN90/Ldb17_LRD"/>
</dbReference>
<dbReference type="Proteomes" id="UP000886653">
    <property type="component" value="Unassembled WGS sequence"/>
</dbReference>
<feature type="region of interest" description="Disordered" evidence="1">
    <location>
        <begin position="268"/>
        <end position="307"/>
    </location>
</feature>
<feature type="region of interest" description="Disordered" evidence="1">
    <location>
        <begin position="728"/>
        <end position="761"/>
    </location>
</feature>
<dbReference type="EMBL" id="MU167265">
    <property type="protein sequence ID" value="KAG0146120.1"/>
    <property type="molecule type" value="Genomic_DNA"/>
</dbReference>
<feature type="domain" description="SPIN90/Ldb17 leucine-rich" evidence="2">
    <location>
        <begin position="243"/>
        <end position="420"/>
    </location>
</feature>
<protein>
    <recommendedName>
        <fullName evidence="2">SPIN90/Ldb17 leucine-rich domain-containing protein</fullName>
    </recommendedName>
</protein>
<dbReference type="PANTHER" id="PTHR13357">
    <property type="entry name" value="SH3 ADAPTER PROTEIN SPIN90 NCK INTERACTING PROTEIN WITH SH3 DOMAIN"/>
    <property type="match status" value="1"/>
</dbReference>
<gene>
    <name evidence="3" type="ORF">CROQUDRAFT_715739</name>
</gene>
<dbReference type="AlphaFoldDB" id="A0A9P6NMA7"/>
<feature type="compositionally biased region" description="Polar residues" evidence="1">
    <location>
        <begin position="605"/>
        <end position="649"/>
    </location>
</feature>
<dbReference type="InterPro" id="IPR030125">
    <property type="entry name" value="SPIN90/Ldb17"/>
</dbReference>
<feature type="region of interest" description="Disordered" evidence="1">
    <location>
        <begin position="564"/>
        <end position="715"/>
    </location>
</feature>
<feature type="region of interest" description="Disordered" evidence="1">
    <location>
        <begin position="788"/>
        <end position="829"/>
    </location>
</feature>
<feature type="compositionally biased region" description="Basic and acidic residues" evidence="1">
    <location>
        <begin position="574"/>
        <end position="590"/>
    </location>
</feature>
<reference evidence="3" key="1">
    <citation type="submission" date="2013-11" db="EMBL/GenBank/DDBJ databases">
        <title>Genome sequence of the fusiform rust pathogen reveals effectors for host alternation and coevolution with pine.</title>
        <authorList>
            <consortium name="DOE Joint Genome Institute"/>
            <person name="Smith K."/>
            <person name="Pendleton A."/>
            <person name="Kubisiak T."/>
            <person name="Anderson C."/>
            <person name="Salamov A."/>
            <person name="Aerts A."/>
            <person name="Riley R."/>
            <person name="Clum A."/>
            <person name="Lindquist E."/>
            <person name="Ence D."/>
            <person name="Campbell M."/>
            <person name="Kronenberg Z."/>
            <person name="Feau N."/>
            <person name="Dhillon B."/>
            <person name="Hamelin R."/>
            <person name="Burleigh J."/>
            <person name="Smith J."/>
            <person name="Yandell M."/>
            <person name="Nelson C."/>
            <person name="Grigoriev I."/>
            <person name="Davis J."/>
        </authorList>
    </citation>
    <scope>NUCLEOTIDE SEQUENCE</scope>
    <source>
        <strain evidence="3">G11</strain>
    </source>
</reference>
<dbReference type="Pfam" id="PF09431">
    <property type="entry name" value="SPIN90_LRD"/>
    <property type="match status" value="1"/>
</dbReference>
<dbReference type="GO" id="GO:0030479">
    <property type="term" value="C:actin cortical patch"/>
    <property type="evidence" value="ECO:0007669"/>
    <property type="project" value="TreeGrafter"/>
</dbReference>
<evidence type="ECO:0000313" key="3">
    <source>
        <dbReference type="EMBL" id="KAG0146120.1"/>
    </source>
</evidence>
<dbReference type="PANTHER" id="PTHR13357:SF1">
    <property type="entry name" value="NCK-INTERACTING PROTEIN WITH SH3 DOMAIN"/>
    <property type="match status" value="1"/>
</dbReference>
<proteinExistence type="predicted"/>
<feature type="compositionally biased region" description="Polar residues" evidence="1">
    <location>
        <begin position="268"/>
        <end position="290"/>
    </location>
</feature>
<dbReference type="GO" id="GO:0051666">
    <property type="term" value="P:actin cortical patch localization"/>
    <property type="evidence" value="ECO:0007669"/>
    <property type="project" value="TreeGrafter"/>
</dbReference>
<evidence type="ECO:0000256" key="1">
    <source>
        <dbReference type="SAM" id="MobiDB-lite"/>
    </source>
</evidence>
<dbReference type="GO" id="GO:0000147">
    <property type="term" value="P:actin cortical patch assembly"/>
    <property type="evidence" value="ECO:0007669"/>
    <property type="project" value="TreeGrafter"/>
</dbReference>
<sequence>MNEDDLLPFLLELEKTLVLNSSFSLDQLDLAFNQALQSIISSLDSSLSDEDSLNQALSIVLQSGIFQNHSQRMTGYLIGVLNNPDSLPSSVLVACSLLLRNGLQNHSFFRYLRNFSLPTTAPPISPKSNSPSSTLEGPSSVMQTLLCISHRMAFIPQNVADPQLIIRHSNRGTSVEIGIDAHDPESSPPTEKQAERRLGPVLAGLLYELCRVQKLEPGILEAVNETLIGNLFELVELTRDQEDETFNYNLIKLIIALNEQFMVFSVHQSTNAPPSPHSGTPSATLAPNTSEVHRHRQSKHSNPQHGDSNIVIRTMKARLDESKTFGENLIFILNRSSHATPEGLCVSLLILKILYLLFTTLGTHEYFYTNDLCVLVDVFIRELSDLPDEIEGLRHTYLRVLHPLLTNTQLRSFHYKRREIRHVLLSHLKYAHLREVNSTTKRLVERNLKADWCLELERAGELNNELTAPSQLLRSMSNETLTSQASGSVGSVAGVTSSPASRSLANHANLIKVGKSLEETSDPENLVAQTRDSIPSIVHAQIGASRGSFTSSISVIIEGDQACTMKRPMSSSSPDHRLPLSERPELESEPSRVPWMESSHHANEHSISPSPTSYDSRSPSIIPSHLSNTRSYSSENYPRPASASSTSSLPRRPAPKPPSTKRGNKEPAPNPQRNVSSSSKISQEGFNHLDPSIHSSNNLRRSHSSPDSPTIEKQDQTHSFFGIKNAFQINRRNPPSPPSKSQQEGEPMIRRRKPPKPPSQRIQIEADSNVSLSDNKKSLRLSKSNINISRENSLNKHHHQRVASFSSLSSPRVGDEFDPFEDKLEISLN</sequence>
<organism evidence="3 4">
    <name type="scientific">Cronartium quercuum f. sp. fusiforme G11</name>
    <dbReference type="NCBI Taxonomy" id="708437"/>
    <lineage>
        <taxon>Eukaryota</taxon>
        <taxon>Fungi</taxon>
        <taxon>Dikarya</taxon>
        <taxon>Basidiomycota</taxon>
        <taxon>Pucciniomycotina</taxon>
        <taxon>Pucciniomycetes</taxon>
        <taxon>Pucciniales</taxon>
        <taxon>Coleosporiaceae</taxon>
        <taxon>Cronartium</taxon>
    </lineage>
</organism>
<evidence type="ECO:0000259" key="2">
    <source>
        <dbReference type="Pfam" id="PF09431"/>
    </source>
</evidence>
<evidence type="ECO:0000313" key="4">
    <source>
        <dbReference type="Proteomes" id="UP000886653"/>
    </source>
</evidence>
<keyword evidence="4" id="KW-1185">Reference proteome</keyword>
<dbReference type="OrthoDB" id="2502724at2759"/>
<dbReference type="GO" id="GO:0071933">
    <property type="term" value="F:Arp2/3 complex binding"/>
    <property type="evidence" value="ECO:0007669"/>
    <property type="project" value="TreeGrafter"/>
</dbReference>
<accession>A0A9P6NMA7</accession>